<dbReference type="InterPro" id="IPR036058">
    <property type="entry name" value="Kazal_dom_sf"/>
</dbReference>
<evidence type="ECO:0000259" key="5">
    <source>
        <dbReference type="PROSITE" id="PS51465"/>
    </source>
</evidence>
<feature type="domain" description="Kazal-like" evidence="5">
    <location>
        <begin position="1"/>
        <end position="54"/>
    </location>
</feature>
<feature type="compositionally biased region" description="Low complexity" evidence="4">
    <location>
        <begin position="61"/>
        <end position="72"/>
    </location>
</feature>
<dbReference type="SUPFAM" id="SSF100895">
    <property type="entry name" value="Kazal-type serine protease inhibitors"/>
    <property type="match status" value="2"/>
</dbReference>
<dbReference type="GO" id="GO:0005576">
    <property type="term" value="C:extracellular region"/>
    <property type="evidence" value="ECO:0007669"/>
    <property type="project" value="TreeGrafter"/>
</dbReference>
<evidence type="ECO:0000256" key="2">
    <source>
        <dbReference type="ARBA" id="ARBA00022900"/>
    </source>
</evidence>
<keyword evidence="7" id="KW-1185">Reference proteome</keyword>
<accession>G4Z1R0</accession>
<dbReference type="CDD" id="cd00104">
    <property type="entry name" value="KAZAL_FS"/>
    <property type="match status" value="2"/>
</dbReference>
<dbReference type="KEGG" id="psoj:PHYSODRAFT_418477"/>
<dbReference type="Gene3D" id="3.30.60.30">
    <property type="match status" value="2"/>
</dbReference>
<sequence>ASGSDGCPDECPEIYKPVKDDTGFEYPNECYMRKAQCLTNDVNNLFVREGTDWTARPPSFRTTRSPAATTTSCGSDGCPDECPDKYKPVMDDAGVEYPNKCFLRMAQCKGTSSGSLDLSDFY</sequence>
<dbReference type="GeneID" id="20652027"/>
<gene>
    <name evidence="6" type="ORF">PHYSODRAFT_418477</name>
</gene>
<reference evidence="6 7" key="1">
    <citation type="journal article" date="2006" name="Science">
        <title>Phytophthora genome sequences uncover evolutionary origins and mechanisms of pathogenesis.</title>
        <authorList>
            <person name="Tyler B.M."/>
            <person name="Tripathy S."/>
            <person name="Zhang X."/>
            <person name="Dehal P."/>
            <person name="Jiang R.H."/>
            <person name="Aerts A."/>
            <person name="Arredondo F.D."/>
            <person name="Baxter L."/>
            <person name="Bensasson D."/>
            <person name="Beynon J.L."/>
            <person name="Chapman J."/>
            <person name="Damasceno C.M."/>
            <person name="Dorrance A.E."/>
            <person name="Dou D."/>
            <person name="Dickerman A.W."/>
            <person name="Dubchak I.L."/>
            <person name="Garbelotto M."/>
            <person name="Gijzen M."/>
            <person name="Gordon S.G."/>
            <person name="Govers F."/>
            <person name="Grunwald N.J."/>
            <person name="Huang W."/>
            <person name="Ivors K.L."/>
            <person name="Jones R.W."/>
            <person name="Kamoun S."/>
            <person name="Krampis K."/>
            <person name="Lamour K.H."/>
            <person name="Lee M.K."/>
            <person name="McDonald W.H."/>
            <person name="Medina M."/>
            <person name="Meijer H.J."/>
            <person name="Nordberg E.K."/>
            <person name="Maclean D.J."/>
            <person name="Ospina-Giraldo M.D."/>
            <person name="Morris P.F."/>
            <person name="Phuntumart V."/>
            <person name="Putnam N.H."/>
            <person name="Rash S."/>
            <person name="Rose J.K."/>
            <person name="Sakihama Y."/>
            <person name="Salamov A.A."/>
            <person name="Savidor A."/>
            <person name="Scheuring C.F."/>
            <person name="Smith B.M."/>
            <person name="Sobral B.W."/>
            <person name="Terry A."/>
            <person name="Torto-Alalibo T.A."/>
            <person name="Win J."/>
            <person name="Xu Z."/>
            <person name="Zhang H."/>
            <person name="Grigoriev I.V."/>
            <person name="Rokhsar D.S."/>
            <person name="Boore J.L."/>
        </authorList>
    </citation>
    <scope>NUCLEOTIDE SEQUENCE [LARGE SCALE GENOMIC DNA]</scope>
    <source>
        <strain evidence="6 7">P6497</strain>
    </source>
</reference>
<feature type="non-terminal residue" evidence="6">
    <location>
        <position position="1"/>
    </location>
</feature>
<evidence type="ECO:0000313" key="7">
    <source>
        <dbReference type="Proteomes" id="UP000002640"/>
    </source>
</evidence>
<dbReference type="InParanoid" id="G4Z1R0"/>
<dbReference type="PROSITE" id="PS51465">
    <property type="entry name" value="KAZAL_2"/>
    <property type="match status" value="1"/>
</dbReference>
<dbReference type="AlphaFoldDB" id="G4Z1R0"/>
<keyword evidence="2" id="KW-0722">Serine protease inhibitor</keyword>
<dbReference type="InterPro" id="IPR002350">
    <property type="entry name" value="Kazal_dom"/>
</dbReference>
<dbReference type="RefSeq" id="XP_009521716.1">
    <property type="nucleotide sequence ID" value="XM_009523421.1"/>
</dbReference>
<feature type="non-terminal residue" evidence="6">
    <location>
        <position position="122"/>
    </location>
</feature>
<proteinExistence type="predicted"/>
<evidence type="ECO:0000313" key="6">
    <source>
        <dbReference type="EMBL" id="EGZ26428.1"/>
    </source>
</evidence>
<dbReference type="InterPro" id="IPR050653">
    <property type="entry name" value="Prot_Inhib_GrowthFact_Antg"/>
</dbReference>
<dbReference type="PANTHER" id="PTHR10913">
    <property type="entry name" value="FOLLISTATIN-RELATED"/>
    <property type="match status" value="1"/>
</dbReference>
<dbReference type="SMR" id="G4Z1R0"/>
<organism evidence="6 7">
    <name type="scientific">Phytophthora sojae (strain P6497)</name>
    <name type="common">Soybean stem and root rot agent</name>
    <name type="synonym">Phytophthora megasperma f. sp. glycines</name>
    <dbReference type="NCBI Taxonomy" id="1094619"/>
    <lineage>
        <taxon>Eukaryota</taxon>
        <taxon>Sar</taxon>
        <taxon>Stramenopiles</taxon>
        <taxon>Oomycota</taxon>
        <taxon>Peronosporomycetes</taxon>
        <taxon>Peronosporales</taxon>
        <taxon>Peronosporaceae</taxon>
        <taxon>Phytophthora</taxon>
    </lineage>
</organism>
<evidence type="ECO:0000256" key="3">
    <source>
        <dbReference type="ARBA" id="ARBA00023157"/>
    </source>
</evidence>
<evidence type="ECO:0000256" key="1">
    <source>
        <dbReference type="ARBA" id="ARBA00022690"/>
    </source>
</evidence>
<evidence type="ECO:0000256" key="4">
    <source>
        <dbReference type="SAM" id="MobiDB-lite"/>
    </source>
</evidence>
<feature type="region of interest" description="Disordered" evidence="4">
    <location>
        <begin position="57"/>
        <end position="77"/>
    </location>
</feature>
<dbReference type="Proteomes" id="UP000002640">
    <property type="component" value="Unassembled WGS sequence"/>
</dbReference>
<dbReference type="EMBL" id="JH159152">
    <property type="protein sequence ID" value="EGZ26428.1"/>
    <property type="molecule type" value="Genomic_DNA"/>
</dbReference>
<dbReference type="Pfam" id="PF07648">
    <property type="entry name" value="Kazal_2"/>
    <property type="match status" value="2"/>
</dbReference>
<keyword evidence="3" id="KW-1015">Disulfide bond</keyword>
<keyword evidence="1" id="KW-0646">Protease inhibitor</keyword>
<protein>
    <recommendedName>
        <fullName evidence="5">Kazal-like domain-containing protein</fullName>
    </recommendedName>
</protein>
<dbReference type="PANTHER" id="PTHR10913:SF45">
    <property type="entry name" value="FOLLISTATIN, ISOFORM A-RELATED"/>
    <property type="match status" value="1"/>
</dbReference>
<name>G4Z1R0_PHYSP</name>